<evidence type="ECO:0000313" key="2">
    <source>
        <dbReference type="EMBL" id="KAL0127661.1"/>
    </source>
</evidence>
<evidence type="ECO:0000313" key="3">
    <source>
        <dbReference type="Proteomes" id="UP001430953"/>
    </source>
</evidence>
<dbReference type="Proteomes" id="UP001430953">
    <property type="component" value="Unassembled WGS sequence"/>
</dbReference>
<feature type="region of interest" description="Disordered" evidence="1">
    <location>
        <begin position="1"/>
        <end position="52"/>
    </location>
</feature>
<dbReference type="AlphaFoldDB" id="A0AAW2GKE0"/>
<accession>A0AAW2GKE0</accession>
<protein>
    <submittedName>
        <fullName evidence="2">Uncharacterized protein</fullName>
    </submittedName>
</protein>
<evidence type="ECO:0000256" key="1">
    <source>
        <dbReference type="SAM" id="MobiDB-lite"/>
    </source>
</evidence>
<proteinExistence type="predicted"/>
<keyword evidence="3" id="KW-1185">Reference proteome</keyword>
<feature type="compositionally biased region" description="Polar residues" evidence="1">
    <location>
        <begin position="33"/>
        <end position="45"/>
    </location>
</feature>
<sequence length="73" mass="8410">MRSHLPSAGRDRANSNAGLRAENEWRRARTRRSPSSLGTRLNSSEPFCRSKTRQRKLENITETYVSNCLNTLF</sequence>
<comment type="caution">
    <text evidence="2">The sequence shown here is derived from an EMBL/GenBank/DDBJ whole genome shotgun (WGS) entry which is preliminary data.</text>
</comment>
<gene>
    <name evidence="2" type="ORF">PUN28_003146</name>
</gene>
<reference evidence="2 3" key="1">
    <citation type="submission" date="2023-03" db="EMBL/GenBank/DDBJ databases">
        <title>High recombination rates correlate with genetic variation in Cardiocondyla obscurior ants.</title>
        <authorList>
            <person name="Errbii M."/>
        </authorList>
    </citation>
    <scope>NUCLEOTIDE SEQUENCE [LARGE SCALE GENOMIC DNA]</scope>
    <source>
        <strain evidence="2">Alpha-2009</strain>
        <tissue evidence="2">Whole body</tissue>
    </source>
</reference>
<dbReference type="EMBL" id="JADYXP020000003">
    <property type="protein sequence ID" value="KAL0127661.1"/>
    <property type="molecule type" value="Genomic_DNA"/>
</dbReference>
<organism evidence="2 3">
    <name type="scientific">Cardiocondyla obscurior</name>
    <dbReference type="NCBI Taxonomy" id="286306"/>
    <lineage>
        <taxon>Eukaryota</taxon>
        <taxon>Metazoa</taxon>
        <taxon>Ecdysozoa</taxon>
        <taxon>Arthropoda</taxon>
        <taxon>Hexapoda</taxon>
        <taxon>Insecta</taxon>
        <taxon>Pterygota</taxon>
        <taxon>Neoptera</taxon>
        <taxon>Endopterygota</taxon>
        <taxon>Hymenoptera</taxon>
        <taxon>Apocrita</taxon>
        <taxon>Aculeata</taxon>
        <taxon>Formicoidea</taxon>
        <taxon>Formicidae</taxon>
        <taxon>Myrmicinae</taxon>
        <taxon>Cardiocondyla</taxon>
    </lineage>
</organism>
<name>A0AAW2GKE0_9HYME</name>